<dbReference type="PANTHER" id="PTHR30154">
    <property type="entry name" value="LEUCINE-RESPONSIVE REGULATORY PROTEIN"/>
    <property type="match status" value="1"/>
</dbReference>
<dbReference type="SUPFAM" id="SSF46785">
    <property type="entry name" value="Winged helix' DNA-binding domain"/>
    <property type="match status" value="2"/>
</dbReference>
<reference evidence="1 2" key="2">
    <citation type="journal article" date="2010" name="Proc. Natl. Acad. Sci. U.S.A.">
        <title>Enigmatic, ultrasmall, uncultivated Archaea.</title>
        <authorList>
            <person name="Baker B.J."/>
            <person name="Comolli L.R."/>
            <person name="Dick G.J."/>
            <person name="Hauser L.J."/>
            <person name="Hyatt D."/>
            <person name="Dill B.D."/>
            <person name="Land M.L."/>
            <person name="Verberkmoes N.C."/>
            <person name="Hettich R.L."/>
            <person name="Banfield J.F."/>
        </authorList>
    </citation>
    <scope>NUCLEOTIDE SEQUENCE [LARGE SCALE GENOMIC DNA]</scope>
    <source>
        <strain evidence="1">ARMAN-2</strain>
    </source>
</reference>
<reference evidence="1 2" key="1">
    <citation type="journal article" date="2009" name="Genome Biol.">
        <title>Community-wide analysis of microbial genome sequence signatures.</title>
        <authorList>
            <person name="Dick G.J."/>
            <person name="Andersson A.F."/>
            <person name="Baker B.J."/>
            <person name="Simmons S.L."/>
            <person name="Thomas B.C."/>
            <person name="Yelton A.P."/>
            <person name="Banfield J.F."/>
        </authorList>
    </citation>
    <scope>NUCLEOTIDE SEQUENCE [LARGE SCALE GENOMIC DNA]</scope>
    <source>
        <strain evidence="1">ARMAN-2</strain>
    </source>
</reference>
<gene>
    <name evidence="1" type="ORF">UNLARM2_0723</name>
</gene>
<dbReference type="GO" id="GO:0005829">
    <property type="term" value="C:cytosol"/>
    <property type="evidence" value="ECO:0007669"/>
    <property type="project" value="TreeGrafter"/>
</dbReference>
<dbReference type="AlphaFoldDB" id="C7DI32"/>
<evidence type="ECO:0000313" key="2">
    <source>
        <dbReference type="Proteomes" id="UP000332487"/>
    </source>
</evidence>
<dbReference type="Gene3D" id="1.10.10.10">
    <property type="entry name" value="Winged helix-like DNA-binding domain superfamily/Winged helix DNA-binding domain"/>
    <property type="match status" value="2"/>
</dbReference>
<dbReference type="EMBL" id="GG697241">
    <property type="protein sequence ID" value="EET89606.1"/>
    <property type="molecule type" value="Genomic_DNA"/>
</dbReference>
<evidence type="ECO:0000313" key="1">
    <source>
        <dbReference type="EMBL" id="EET89606.1"/>
    </source>
</evidence>
<dbReference type="Proteomes" id="UP000332487">
    <property type="component" value="Unassembled WGS sequence"/>
</dbReference>
<keyword evidence="2" id="KW-1185">Reference proteome</keyword>
<dbReference type="GO" id="GO:0043565">
    <property type="term" value="F:sequence-specific DNA binding"/>
    <property type="evidence" value="ECO:0007669"/>
    <property type="project" value="TreeGrafter"/>
</dbReference>
<organism evidence="1 2">
    <name type="scientific">Candidatus Micrarchaeum acidiphilum ARMAN-2</name>
    <dbReference type="NCBI Taxonomy" id="425595"/>
    <lineage>
        <taxon>Archaea</taxon>
        <taxon>Candidatus Micrarchaeota</taxon>
        <taxon>Candidatus Micrarchaeia</taxon>
        <taxon>Candidatus Micrarchaeales</taxon>
        <taxon>Candidatus Micrarchaeaceae</taxon>
        <taxon>Candidatus Micrarchaeum</taxon>
    </lineage>
</organism>
<protein>
    <submittedName>
        <fullName evidence="1">Transcriptional regulator, AsnC family</fullName>
    </submittedName>
</protein>
<accession>C7DI32</accession>
<dbReference type="InterPro" id="IPR036390">
    <property type="entry name" value="WH_DNA-bd_sf"/>
</dbReference>
<dbReference type="GO" id="GO:0043200">
    <property type="term" value="P:response to amino acid"/>
    <property type="evidence" value="ECO:0007669"/>
    <property type="project" value="TreeGrafter"/>
</dbReference>
<dbReference type="PANTHER" id="PTHR30154:SF34">
    <property type="entry name" value="TRANSCRIPTIONAL REGULATOR AZLB"/>
    <property type="match status" value="1"/>
</dbReference>
<sequence>MEEINTMERKILRELCVNSRIPLSEISKKFGIPRYIASKYIKDLEKKLGLHYTLELYPEALGVTTIHTIRIKFQKMPTEAYVLESLKDSRIAQFVAITDGDFDLLIFAIARSTKEYAQWELAIQLKFAEYGIYLRPSEVTITRLGFVPFDKSLIATSSIEDVYKKIIEVLNENSRISVRDLSKRIGMKESITRYYFLNLKKMELVKRFTTIITNPPLKSNMAYFESHSIKPGIMERILTERKAVYFKQGPEIDLVNRLQVMWSITGSDQTFTIVSYSDEKTAIKESIDFHKEVFKKDQPVILYGFIKKVVKGYLPIRNLDVEKYFDTSAWPTELI</sequence>
<dbReference type="SMART" id="SM00344">
    <property type="entry name" value="HTH_ASNC"/>
    <property type="match status" value="1"/>
</dbReference>
<proteinExistence type="predicted"/>
<dbReference type="InterPro" id="IPR036388">
    <property type="entry name" value="WH-like_DNA-bd_sf"/>
</dbReference>
<dbReference type="InterPro" id="IPR019888">
    <property type="entry name" value="Tscrpt_reg_AsnC-like"/>
</dbReference>
<name>C7DI32_MICA2</name>
<dbReference type="Pfam" id="PF13412">
    <property type="entry name" value="HTH_24"/>
    <property type="match status" value="2"/>
</dbReference>